<feature type="transmembrane region" description="Helical" evidence="6">
    <location>
        <begin position="55"/>
        <end position="73"/>
    </location>
</feature>
<gene>
    <name evidence="8" type="ORF">GA0070558_14221</name>
</gene>
<keyword evidence="4 6" id="KW-1133">Transmembrane helix</keyword>
<keyword evidence="5 6" id="KW-0472">Membrane</keyword>
<dbReference type="AlphaFoldDB" id="A0A1C4YDW6"/>
<dbReference type="PANTHER" id="PTHR43124">
    <property type="entry name" value="PURINE EFFLUX PUMP PBUE"/>
    <property type="match status" value="1"/>
</dbReference>
<evidence type="ECO:0000313" key="8">
    <source>
        <dbReference type="EMBL" id="SCF18929.1"/>
    </source>
</evidence>
<protein>
    <submittedName>
        <fullName evidence="8">Predicted arabinose efflux permease, MFS family</fullName>
    </submittedName>
</protein>
<dbReference type="InterPro" id="IPR011701">
    <property type="entry name" value="MFS"/>
</dbReference>
<evidence type="ECO:0000256" key="6">
    <source>
        <dbReference type="SAM" id="Phobius"/>
    </source>
</evidence>
<dbReference type="GO" id="GO:0005886">
    <property type="term" value="C:plasma membrane"/>
    <property type="evidence" value="ECO:0007669"/>
    <property type="project" value="UniProtKB-SubCell"/>
</dbReference>
<dbReference type="InterPro" id="IPR050189">
    <property type="entry name" value="MFS_Efflux_Transporters"/>
</dbReference>
<dbReference type="SUPFAM" id="SSF103473">
    <property type="entry name" value="MFS general substrate transporter"/>
    <property type="match status" value="1"/>
</dbReference>
<sequence>MTALYATSALAPFLVAELGLSRTAVGGLVTVSFAVAAVVSLLAGQLIDLWGARRGLVALCGAVVVALLGASVASHYGWLLAAVAVAGVGQALANPATNMLVAQAVPAERRGTAIGVKQAGVQAAAFACGLVLPTVAALAGWRVALRVSTVLPLAVVVAVWWWVPASGRQVATGRWWRLSAPSGWLVWLVAFSLLLGTGLAAVNTYLPLYATQRLGLGTGTAGLLLATFGVTGLLARVWWGRWADRTSDVTVALAWLATAAIAGVVLVLGADYLWSGLVWAGAVVVGGSATAANAVSMLMVLRRGKALGQASGLVSLGFFSGFVLGPAAVGWCADVGGWGTAWLIVGALFAGTAVLAARVRSASAHQTVAA</sequence>
<dbReference type="InterPro" id="IPR036259">
    <property type="entry name" value="MFS_trans_sf"/>
</dbReference>
<dbReference type="Proteomes" id="UP000199375">
    <property type="component" value="Unassembled WGS sequence"/>
</dbReference>
<feature type="transmembrane region" description="Helical" evidence="6">
    <location>
        <begin position="337"/>
        <end position="357"/>
    </location>
</feature>
<evidence type="ECO:0000256" key="5">
    <source>
        <dbReference type="ARBA" id="ARBA00023136"/>
    </source>
</evidence>
<feature type="transmembrane region" description="Helical" evidence="6">
    <location>
        <begin position="123"/>
        <end position="141"/>
    </location>
</feature>
<keyword evidence="3 6" id="KW-0812">Transmembrane</keyword>
<feature type="transmembrane region" description="Helical" evidence="6">
    <location>
        <begin position="147"/>
        <end position="163"/>
    </location>
</feature>
<dbReference type="GO" id="GO:0022857">
    <property type="term" value="F:transmembrane transporter activity"/>
    <property type="evidence" value="ECO:0007669"/>
    <property type="project" value="InterPro"/>
</dbReference>
<dbReference type="Pfam" id="PF07690">
    <property type="entry name" value="MFS_1"/>
    <property type="match status" value="1"/>
</dbReference>
<dbReference type="InterPro" id="IPR020846">
    <property type="entry name" value="MFS_dom"/>
</dbReference>
<feature type="transmembrane region" description="Helical" evidence="6">
    <location>
        <begin position="251"/>
        <end position="270"/>
    </location>
</feature>
<evidence type="ECO:0000256" key="1">
    <source>
        <dbReference type="ARBA" id="ARBA00004651"/>
    </source>
</evidence>
<evidence type="ECO:0000256" key="4">
    <source>
        <dbReference type="ARBA" id="ARBA00022989"/>
    </source>
</evidence>
<feature type="transmembrane region" description="Helical" evidence="6">
    <location>
        <begin position="184"/>
        <end position="206"/>
    </location>
</feature>
<accession>A0A1C4YDW6</accession>
<keyword evidence="2" id="KW-1003">Cell membrane</keyword>
<evidence type="ECO:0000256" key="3">
    <source>
        <dbReference type="ARBA" id="ARBA00022692"/>
    </source>
</evidence>
<evidence type="ECO:0000313" key="9">
    <source>
        <dbReference type="Proteomes" id="UP000199375"/>
    </source>
</evidence>
<evidence type="ECO:0000259" key="7">
    <source>
        <dbReference type="PROSITE" id="PS50850"/>
    </source>
</evidence>
<dbReference type="EMBL" id="FMCW01000042">
    <property type="protein sequence ID" value="SCF18929.1"/>
    <property type="molecule type" value="Genomic_DNA"/>
</dbReference>
<comment type="subcellular location">
    <subcellularLocation>
        <location evidence="1">Cell membrane</location>
        <topology evidence="1">Multi-pass membrane protein</topology>
    </subcellularLocation>
</comment>
<reference evidence="8 9" key="1">
    <citation type="submission" date="2016-06" db="EMBL/GenBank/DDBJ databases">
        <authorList>
            <person name="Kjaerup R.B."/>
            <person name="Dalgaard T.S."/>
            <person name="Juul-Madsen H.R."/>
        </authorList>
    </citation>
    <scope>NUCLEOTIDE SEQUENCE [LARGE SCALE GENOMIC DNA]</scope>
    <source>
        <strain evidence="8 9">DSM 45626</strain>
    </source>
</reference>
<dbReference type="Gene3D" id="1.20.1250.20">
    <property type="entry name" value="MFS general substrate transporter like domains"/>
    <property type="match status" value="2"/>
</dbReference>
<feature type="transmembrane region" description="Helical" evidence="6">
    <location>
        <begin position="276"/>
        <end position="301"/>
    </location>
</feature>
<feature type="transmembrane region" description="Helical" evidence="6">
    <location>
        <begin position="218"/>
        <end position="239"/>
    </location>
</feature>
<dbReference type="PANTHER" id="PTHR43124:SF3">
    <property type="entry name" value="CHLORAMPHENICOL EFFLUX PUMP RV0191"/>
    <property type="match status" value="1"/>
</dbReference>
<feature type="transmembrane region" description="Helical" evidence="6">
    <location>
        <begin position="20"/>
        <end position="43"/>
    </location>
</feature>
<name>A0A1C4YDW6_9ACTN</name>
<proteinExistence type="predicted"/>
<feature type="domain" description="Major facilitator superfamily (MFS) profile" evidence="7">
    <location>
        <begin position="1"/>
        <end position="364"/>
    </location>
</feature>
<feature type="transmembrane region" description="Helical" evidence="6">
    <location>
        <begin position="313"/>
        <end position="331"/>
    </location>
</feature>
<organism evidence="8 9">
    <name type="scientific">Micromonospora haikouensis</name>
    <dbReference type="NCBI Taxonomy" id="686309"/>
    <lineage>
        <taxon>Bacteria</taxon>
        <taxon>Bacillati</taxon>
        <taxon>Actinomycetota</taxon>
        <taxon>Actinomycetes</taxon>
        <taxon>Micromonosporales</taxon>
        <taxon>Micromonosporaceae</taxon>
        <taxon>Micromonospora</taxon>
    </lineage>
</organism>
<evidence type="ECO:0000256" key="2">
    <source>
        <dbReference type="ARBA" id="ARBA00022475"/>
    </source>
</evidence>
<feature type="transmembrane region" description="Helical" evidence="6">
    <location>
        <begin position="79"/>
        <end position="102"/>
    </location>
</feature>
<dbReference type="PROSITE" id="PS50850">
    <property type="entry name" value="MFS"/>
    <property type="match status" value="1"/>
</dbReference>